<dbReference type="EMBL" id="JANVFT010000023">
    <property type="protein sequence ID" value="KAJ4497208.1"/>
    <property type="molecule type" value="Genomic_DNA"/>
</dbReference>
<feature type="region of interest" description="Disordered" evidence="1">
    <location>
        <begin position="476"/>
        <end position="510"/>
    </location>
</feature>
<feature type="compositionally biased region" description="Polar residues" evidence="1">
    <location>
        <begin position="1042"/>
        <end position="1054"/>
    </location>
</feature>
<feature type="domain" description="Rho-GAP" evidence="2">
    <location>
        <begin position="667"/>
        <end position="921"/>
    </location>
</feature>
<evidence type="ECO:0000259" key="2">
    <source>
        <dbReference type="PROSITE" id="PS50238"/>
    </source>
</evidence>
<feature type="compositionally biased region" description="Basic and acidic residues" evidence="1">
    <location>
        <begin position="972"/>
        <end position="989"/>
    </location>
</feature>
<feature type="compositionally biased region" description="Polar residues" evidence="1">
    <location>
        <begin position="1075"/>
        <end position="1084"/>
    </location>
</feature>
<feature type="compositionally biased region" description="Low complexity" evidence="1">
    <location>
        <begin position="147"/>
        <end position="162"/>
    </location>
</feature>
<feature type="region of interest" description="Disordered" evidence="1">
    <location>
        <begin position="401"/>
        <end position="437"/>
    </location>
</feature>
<sequence length="1362" mass="143997">MFPIPKNNRPSGWPDTFSSSPSTSTSLSSSFSSGSAASDMLPQDSSQSDIVSSDHLANHTTPLPAPIPRHAAGHDLALAATRPRSSSLAVVMGQNFSKPSASHKGLSISTAAANTGIKLKRAFAGRRKKSEDSTKLFAVTDNKEWDSPASSPSTSSQVTPPASKFPRSTKLTQIATQVIGGARRAAKSPHASPIPPTPPPKPSSMQVAKLVPTSTPISTLRKVDNRGSIIPMSPGISSAVTFMRLGEEEREAAQVKANEAAAQVKTNEAAVAQVKTNVAAKEVPKEVSNKIDTEKDVWRKSDSTMSHHTIRPGAGAGPRSSRPVSMAESLQSNHTIVPVNKRLSALITDAEFGPPEEEDDSSFVSASEEITPIPLSANTSSTNIKGRRSMSLNLGKATKFAISPPSATSTGALDQLKPRSPRESHPRMTPSLSNETPTLTRAAASGIIAPSSSGVQSTGNNIRGRLAAWTATNNASSETYHPHHHSHTSRPVPPSAYHRNTPSPQPHQRSTAISITGSLAPAANLARRAAEKLGRWGFSSNSSGYSSSSSSTGYSSDHALGRTTSNNSSGQMSSGRGKQRRTPDAPSGAWSVSSSGTSDSDAFLVPAGPSLGTQIRSSLRKTAGGAAVAGGIVFGRPLTVVVKETSVGHSPNYDSSSGFDRSKLTMETLGTITKKQSKALETRRLPALVVRCAQHLLLWGVGEEGLFRVNGRPSHVAKLRREFDTGADFNLQECSPGELDPHAVASIFKAFLRELPEPILTHSLLPYFEAALAHEQATNEQQLREQPVSPRAMAGQRGPPLPSGPKNGLQGLRKPPSLSTLAMPNLSGLRPPSRSLLNVLKSLVGQLPIENRDLILTVTDLIKATAKESQHTRMPLNNLLLVFCPSLNMNPPLLKVLCEAEDIWEPEDPSPVLDIKREDVILDISPSSDIAEAGHTARPDTNDTTVAQGIEKGSLSSASASSSPPTSSRVIHGHERLSLERSPTSEERIRSKKPHGPRRAAAVPQVVPADSTSPVVHNELPYPSGSTDVSFESMSLRDDGSSYISNSDTRSEFASSPFERGVPSPPLSSSVESLRTPSSSSAGPSLTHLPLEKPRLGKLLSPSEVEIAGDDFVNPRRFLDNHLSGHIKFPTAPDDSPVTPVSPRMSAPSLSLGSPSPTNSAPSSPRARRIKKPSLQLLFSKRSASSLKSLADGKPVISSPIPTSLAPSLSSDSSVSTPSSAVTAQSVAFFSPPVLDTNIAASPLRFGLGFDPRLSPDLQVQTAAQTNEEQHVEDVVITPVGETPIANRYCTPASSTLSLPLSSDATMPSHLRPYPTARSKLTSKTLISSASSNHLGLLGDQEDQEDWTQSVLLAADAGGNWS</sequence>
<evidence type="ECO:0000313" key="3">
    <source>
        <dbReference type="EMBL" id="KAJ4497208.1"/>
    </source>
</evidence>
<feature type="region of interest" description="Disordered" evidence="1">
    <location>
        <begin position="1"/>
        <end position="69"/>
    </location>
</feature>
<feature type="compositionally biased region" description="Low complexity" evidence="1">
    <location>
        <begin position="539"/>
        <end position="556"/>
    </location>
</feature>
<feature type="compositionally biased region" description="Low complexity" evidence="1">
    <location>
        <begin position="1146"/>
        <end position="1165"/>
    </location>
</feature>
<feature type="compositionally biased region" description="Polar residues" evidence="1">
    <location>
        <begin position="562"/>
        <end position="576"/>
    </location>
</feature>
<dbReference type="SUPFAM" id="SSF48350">
    <property type="entry name" value="GTPase activation domain, GAP"/>
    <property type="match status" value="1"/>
</dbReference>
<feature type="region of interest" description="Disordered" evidence="1">
    <location>
        <begin position="299"/>
        <end position="333"/>
    </location>
</feature>
<dbReference type="CDD" id="cd00159">
    <property type="entry name" value="RhoGAP"/>
    <property type="match status" value="1"/>
</dbReference>
<feature type="region of interest" description="Disordered" evidence="1">
    <location>
        <begin position="143"/>
        <end position="206"/>
    </location>
</feature>
<dbReference type="SMART" id="SM00324">
    <property type="entry name" value="RhoGAP"/>
    <property type="match status" value="1"/>
</dbReference>
<dbReference type="PROSITE" id="PS50238">
    <property type="entry name" value="RHOGAP"/>
    <property type="match status" value="1"/>
</dbReference>
<evidence type="ECO:0000313" key="4">
    <source>
        <dbReference type="Proteomes" id="UP001150217"/>
    </source>
</evidence>
<evidence type="ECO:0000256" key="1">
    <source>
        <dbReference type="SAM" id="MobiDB-lite"/>
    </source>
</evidence>
<feature type="compositionally biased region" description="Basic and acidic residues" evidence="1">
    <location>
        <begin position="416"/>
        <end position="426"/>
    </location>
</feature>
<dbReference type="Pfam" id="PF00620">
    <property type="entry name" value="RhoGAP"/>
    <property type="match status" value="1"/>
</dbReference>
<feature type="region of interest" description="Disordered" evidence="1">
    <location>
        <begin position="776"/>
        <end position="826"/>
    </location>
</feature>
<feature type="compositionally biased region" description="Polar residues" evidence="1">
    <location>
        <begin position="498"/>
        <end position="510"/>
    </location>
</feature>
<keyword evidence="4" id="KW-1185">Reference proteome</keyword>
<gene>
    <name evidence="3" type="ORF">C8R41DRAFT_823652</name>
</gene>
<comment type="caution">
    <text evidence="3">The sequence shown here is derived from an EMBL/GenBank/DDBJ whole genome shotgun (WGS) entry which is preliminary data.</text>
</comment>
<name>A0ABQ8VLE0_9AGAR</name>
<reference evidence="3" key="1">
    <citation type="submission" date="2022-08" db="EMBL/GenBank/DDBJ databases">
        <title>A Global Phylogenomic Analysis of the Shiitake Genus Lentinula.</title>
        <authorList>
            <consortium name="DOE Joint Genome Institute"/>
            <person name="Sierra-Patev S."/>
            <person name="Min B."/>
            <person name="Naranjo-Ortiz M."/>
            <person name="Looney B."/>
            <person name="Konkel Z."/>
            <person name="Slot J.C."/>
            <person name="Sakamoto Y."/>
            <person name="Steenwyk J.L."/>
            <person name="Rokas A."/>
            <person name="Carro J."/>
            <person name="Camarero S."/>
            <person name="Ferreira P."/>
            <person name="Molpeceres G."/>
            <person name="Ruiz-Duenas F.J."/>
            <person name="Serrano A."/>
            <person name="Henrissat B."/>
            <person name="Drula E."/>
            <person name="Hughes K.W."/>
            <person name="Mata J.L."/>
            <person name="Ishikawa N.K."/>
            <person name="Vargas-Isla R."/>
            <person name="Ushijima S."/>
            <person name="Smith C.A."/>
            <person name="Ahrendt S."/>
            <person name="Andreopoulos W."/>
            <person name="He G."/>
            <person name="Labutti K."/>
            <person name="Lipzen A."/>
            <person name="Ng V."/>
            <person name="Riley R."/>
            <person name="Sandor L."/>
            <person name="Barry K."/>
            <person name="Martinez A.T."/>
            <person name="Xiao Y."/>
            <person name="Gibbons J.G."/>
            <person name="Terashima K."/>
            <person name="Grigoriev I.V."/>
            <person name="Hibbett D.S."/>
        </authorList>
    </citation>
    <scope>NUCLEOTIDE SEQUENCE</scope>
    <source>
        <strain evidence="3">RHP3577 ss4</strain>
    </source>
</reference>
<dbReference type="PANTHER" id="PTHR12783">
    <property type="entry name" value="RALA BINDING PROTEIN 1 RALBP1"/>
    <property type="match status" value="1"/>
</dbReference>
<feature type="compositionally biased region" description="Low complexity" evidence="1">
    <location>
        <begin position="999"/>
        <end position="1009"/>
    </location>
</feature>
<dbReference type="Gene3D" id="1.10.555.10">
    <property type="entry name" value="Rho GTPase activation protein"/>
    <property type="match status" value="1"/>
</dbReference>
<organism evidence="3 4">
    <name type="scientific">Lentinula lateritia</name>
    <dbReference type="NCBI Taxonomy" id="40482"/>
    <lineage>
        <taxon>Eukaryota</taxon>
        <taxon>Fungi</taxon>
        <taxon>Dikarya</taxon>
        <taxon>Basidiomycota</taxon>
        <taxon>Agaricomycotina</taxon>
        <taxon>Agaricomycetes</taxon>
        <taxon>Agaricomycetidae</taxon>
        <taxon>Agaricales</taxon>
        <taxon>Marasmiineae</taxon>
        <taxon>Omphalotaceae</taxon>
        <taxon>Lentinula</taxon>
    </lineage>
</organism>
<feature type="region of interest" description="Disordered" evidence="1">
    <location>
        <begin position="953"/>
        <end position="1090"/>
    </location>
</feature>
<feature type="compositionally biased region" description="Low complexity" evidence="1">
    <location>
        <begin position="17"/>
        <end position="54"/>
    </location>
</feature>
<feature type="compositionally biased region" description="Polar residues" evidence="1">
    <location>
        <begin position="1024"/>
        <end position="1033"/>
    </location>
</feature>
<dbReference type="Proteomes" id="UP001150217">
    <property type="component" value="Unassembled WGS sequence"/>
</dbReference>
<feature type="region of interest" description="Disordered" evidence="1">
    <location>
        <begin position="1128"/>
        <end position="1170"/>
    </location>
</feature>
<protein>
    <recommendedName>
        <fullName evidence="2">Rho-GAP domain-containing protein</fullName>
    </recommendedName>
</protein>
<feature type="compositionally biased region" description="Low complexity" evidence="1">
    <location>
        <begin position="584"/>
        <end position="602"/>
    </location>
</feature>
<dbReference type="InterPro" id="IPR008936">
    <property type="entry name" value="Rho_GTPase_activation_prot"/>
</dbReference>
<feature type="compositionally biased region" description="Pro residues" evidence="1">
    <location>
        <begin position="192"/>
        <end position="202"/>
    </location>
</feature>
<dbReference type="PANTHER" id="PTHR12783:SF5">
    <property type="entry name" value="RALA-BINDING PROTEIN 1"/>
    <property type="match status" value="1"/>
</dbReference>
<accession>A0ABQ8VLE0</accession>
<dbReference type="InterPro" id="IPR000198">
    <property type="entry name" value="RhoGAP_dom"/>
</dbReference>
<dbReference type="InterPro" id="IPR039767">
    <property type="entry name" value="RALBP1"/>
</dbReference>
<proteinExistence type="predicted"/>
<feature type="region of interest" description="Disordered" evidence="1">
    <location>
        <begin position="536"/>
        <end position="605"/>
    </location>
</feature>
<feature type="compositionally biased region" description="Low complexity" evidence="1">
    <location>
        <begin position="954"/>
        <end position="968"/>
    </location>
</feature>